<proteinExistence type="predicted"/>
<dbReference type="Pfam" id="PF11863">
    <property type="entry name" value="DUF3383"/>
    <property type="match status" value="1"/>
</dbReference>
<accession>A0A6J7W7T2</accession>
<sequence length="507" mass="52663">MTIPASDIVQVNPGVVGTGGNALNLNGVLVSKSTAIPTSSFLQFGDASTVSAYFGAASLEYQLAAIYFNSFDQKTQVPAAYLVAPYVDVNRAAWLRSGSLSAMTLAQLQSLSGVLTLSINGVAVTSATINLSAATSFTNAASLIQAGFSVTIPTVTWDSITSKFYFTSSTTGAASTITFATGTLSAGLLLTQATGATLSQGDVADTPATAMDGLVGLTQNWCTFTTTFEPSASDKVNFAAWVNAQGKRYQYVAYDTDAQAVVANSSTCFGAVAKVAAYNGVICISGDAAAASAQGTTLLALVQNTAAFYQGVIAAIDYGRRNGRLTPAFKSQSGLGYTVSSKASSDALISNGYNFYGAYATANSSFTWFYNAFVPGQYLNAAPYVNEIFLNSQLQLAAMSILGAANSIAYNQDGYSLIRSALQDPIQQGLNSGIIRTGVTLSNAQKALINSAAGADVSNDLFNQGYYLQILDPGAQVRGQGGSPIINLWYMDGGDIRKITIASIVVL</sequence>
<organism evidence="1">
    <name type="scientific">uncultured Caudovirales phage</name>
    <dbReference type="NCBI Taxonomy" id="2100421"/>
    <lineage>
        <taxon>Viruses</taxon>
        <taxon>Duplodnaviria</taxon>
        <taxon>Heunggongvirae</taxon>
        <taxon>Uroviricota</taxon>
        <taxon>Caudoviricetes</taxon>
        <taxon>Peduoviridae</taxon>
        <taxon>Maltschvirus</taxon>
        <taxon>Maltschvirus maltsch</taxon>
    </lineage>
</organism>
<name>A0A6J7W7T2_9CAUD</name>
<reference evidence="1" key="1">
    <citation type="submission" date="2020-05" db="EMBL/GenBank/DDBJ databases">
        <authorList>
            <person name="Chiriac C."/>
            <person name="Salcher M."/>
            <person name="Ghai R."/>
            <person name="Kavagutti S V."/>
        </authorList>
    </citation>
    <scope>NUCLEOTIDE SEQUENCE</scope>
</reference>
<protein>
    <recommendedName>
        <fullName evidence="2">DUF3383 domain-containing protein</fullName>
    </recommendedName>
</protein>
<dbReference type="InterPro" id="IPR021808">
    <property type="entry name" value="DUF3383"/>
</dbReference>
<gene>
    <name evidence="1" type="ORF">UFOVP150_6</name>
</gene>
<evidence type="ECO:0000313" key="1">
    <source>
        <dbReference type="EMBL" id="CAB5155413.1"/>
    </source>
</evidence>
<evidence type="ECO:0008006" key="2">
    <source>
        <dbReference type="Google" id="ProtNLM"/>
    </source>
</evidence>
<dbReference type="EMBL" id="LR798199">
    <property type="protein sequence ID" value="CAB5155413.1"/>
    <property type="molecule type" value="Genomic_DNA"/>
</dbReference>